<dbReference type="SMART" id="SM00232">
    <property type="entry name" value="JAB_MPN"/>
    <property type="match status" value="1"/>
</dbReference>
<dbReference type="Gene3D" id="3.40.140.10">
    <property type="entry name" value="Cytidine Deaminase, domain 2"/>
    <property type="match status" value="1"/>
</dbReference>
<evidence type="ECO:0000313" key="10">
    <source>
        <dbReference type="Ensembl" id="ENSZALP00000002213.1"/>
    </source>
</evidence>
<dbReference type="Proteomes" id="UP000694413">
    <property type="component" value="Unassembled WGS sequence"/>
</dbReference>
<dbReference type="InterPro" id="IPR033860">
    <property type="entry name" value="MPN_BRCC36"/>
</dbReference>
<reference evidence="10" key="1">
    <citation type="submission" date="2025-08" db="UniProtKB">
        <authorList>
            <consortium name="Ensembl"/>
        </authorList>
    </citation>
    <scope>IDENTIFICATION</scope>
</reference>
<keyword evidence="4" id="KW-0833">Ubl conjugation pathway</keyword>
<dbReference type="GO" id="GO:0008237">
    <property type="term" value="F:metallopeptidase activity"/>
    <property type="evidence" value="ECO:0007669"/>
    <property type="project" value="UniProtKB-KW"/>
</dbReference>
<keyword evidence="7" id="KW-0482">Metalloprotease</keyword>
<evidence type="ECO:0000313" key="11">
    <source>
        <dbReference type="Proteomes" id="UP000694413"/>
    </source>
</evidence>
<dbReference type="InterPro" id="IPR050242">
    <property type="entry name" value="JAMM_MPN+_peptidase_M67A"/>
</dbReference>
<dbReference type="GO" id="GO:0070531">
    <property type="term" value="C:BRCA1-A complex"/>
    <property type="evidence" value="ECO:0007669"/>
    <property type="project" value="InterPro"/>
</dbReference>
<dbReference type="GO" id="GO:0070536">
    <property type="term" value="P:protein K63-linked deubiquitination"/>
    <property type="evidence" value="ECO:0007669"/>
    <property type="project" value="InterPro"/>
</dbReference>
<evidence type="ECO:0000256" key="6">
    <source>
        <dbReference type="ARBA" id="ARBA00022833"/>
    </source>
</evidence>
<dbReference type="GO" id="GO:0004843">
    <property type="term" value="F:cysteine-type deubiquitinase activity"/>
    <property type="evidence" value="ECO:0007669"/>
    <property type="project" value="InterPro"/>
</dbReference>
<evidence type="ECO:0000256" key="7">
    <source>
        <dbReference type="ARBA" id="ARBA00023049"/>
    </source>
</evidence>
<reference evidence="10" key="2">
    <citation type="submission" date="2025-09" db="UniProtKB">
        <authorList>
            <consortium name="Ensembl"/>
        </authorList>
    </citation>
    <scope>IDENTIFICATION</scope>
</reference>
<dbReference type="PROSITE" id="PS50249">
    <property type="entry name" value="MPN"/>
    <property type="match status" value="1"/>
</dbReference>
<evidence type="ECO:0000256" key="5">
    <source>
        <dbReference type="ARBA" id="ARBA00022801"/>
    </source>
</evidence>
<dbReference type="Pfam" id="PF18110">
    <property type="entry name" value="BRCC36_C"/>
    <property type="match status" value="1"/>
</dbReference>
<evidence type="ECO:0000256" key="3">
    <source>
        <dbReference type="ARBA" id="ARBA00022723"/>
    </source>
</evidence>
<organism evidence="10 11">
    <name type="scientific">Zonotrichia albicollis</name>
    <name type="common">White-throated sparrow</name>
    <name type="synonym">Fringilla albicollis</name>
    <dbReference type="NCBI Taxonomy" id="44394"/>
    <lineage>
        <taxon>Eukaryota</taxon>
        <taxon>Metazoa</taxon>
        <taxon>Chordata</taxon>
        <taxon>Craniata</taxon>
        <taxon>Vertebrata</taxon>
        <taxon>Euteleostomi</taxon>
        <taxon>Archelosauria</taxon>
        <taxon>Archosauria</taxon>
        <taxon>Dinosauria</taxon>
        <taxon>Saurischia</taxon>
        <taxon>Theropoda</taxon>
        <taxon>Coelurosauria</taxon>
        <taxon>Aves</taxon>
        <taxon>Neognathae</taxon>
        <taxon>Neoaves</taxon>
        <taxon>Telluraves</taxon>
        <taxon>Australaves</taxon>
        <taxon>Passeriformes</taxon>
        <taxon>Passerellidae</taxon>
        <taxon>Zonotrichia</taxon>
    </lineage>
</organism>
<dbReference type="InterPro" id="IPR040749">
    <property type="entry name" value="BRCC36_C"/>
</dbReference>
<dbReference type="AlphaFoldDB" id="A0A8D2M2M4"/>
<feature type="domain" description="MPN" evidence="9">
    <location>
        <begin position="120"/>
        <end position="267"/>
    </location>
</feature>
<keyword evidence="3" id="KW-0479">Metal-binding</keyword>
<evidence type="ECO:0000256" key="1">
    <source>
        <dbReference type="ARBA" id="ARBA00008021"/>
    </source>
</evidence>
<feature type="coiled-coil region" evidence="8">
    <location>
        <begin position="347"/>
        <end position="378"/>
    </location>
</feature>
<dbReference type="Pfam" id="PF01398">
    <property type="entry name" value="JAB"/>
    <property type="match status" value="1"/>
</dbReference>
<dbReference type="PANTHER" id="PTHR10410">
    <property type="entry name" value="EUKARYOTIC TRANSLATION INITIATION FACTOR 3 -RELATED"/>
    <property type="match status" value="1"/>
</dbReference>
<keyword evidence="5" id="KW-0378">Hydrolase</keyword>
<protein>
    <submittedName>
        <fullName evidence="10">BRCA1/BRCA2-containing complex subunit 3</fullName>
    </submittedName>
</protein>
<evidence type="ECO:0000259" key="9">
    <source>
        <dbReference type="PROSITE" id="PS50249"/>
    </source>
</evidence>
<dbReference type="GO" id="GO:0070552">
    <property type="term" value="C:BRISC complex"/>
    <property type="evidence" value="ECO:0007669"/>
    <property type="project" value="InterPro"/>
</dbReference>
<comment type="similarity">
    <text evidence="1">Belongs to the peptidase M67A family. BRCC36 subfamily.</text>
</comment>
<accession>A0A8D2M2M4</accession>
<dbReference type="GO" id="GO:0046872">
    <property type="term" value="F:metal ion binding"/>
    <property type="evidence" value="ECO:0007669"/>
    <property type="project" value="UniProtKB-KW"/>
</dbReference>
<dbReference type="InterPro" id="IPR037518">
    <property type="entry name" value="MPN"/>
</dbReference>
<sequence length="379" mass="42977">MLFWDLDGFLSHNIWINVKMARRRNAACSDDNLFGFKLGTLKYFMETVTEIAPDAAWTTPELEVSVLNKLHPLSPFDLKSSREFSCHLGSKEKQCSGSAVLCCHSYTPKHGWPAWPSPGASELPAHLRATRVLSLPDKPSPALATARGSGDLRVDTNRIVHIHSVIILRRSDKRKDRVEISPEQLSAASTEAERLAEMTGRPMRVVGWYHSHPHITVWPSHVDVRTQAMYQMMDQGFVGLIFSCFIEDKNTKTGRILYTCFQSVQAQKSSEYDRIEIPIHVVPHETIGKVCLESAVELPKILCQEEQDAYRRIHSLTHLDSVTKIHNGSVFTKNLCSQMSAISGPLLQWLEDRLEQNKQRVQELQQEKEQLLEELAALE</sequence>
<evidence type="ECO:0000256" key="8">
    <source>
        <dbReference type="SAM" id="Coils"/>
    </source>
</evidence>
<evidence type="ECO:0000256" key="2">
    <source>
        <dbReference type="ARBA" id="ARBA00022670"/>
    </source>
</evidence>
<evidence type="ECO:0000256" key="4">
    <source>
        <dbReference type="ARBA" id="ARBA00022786"/>
    </source>
</evidence>
<keyword evidence="11" id="KW-1185">Reference proteome</keyword>
<dbReference type="Ensembl" id="ENSZALT00000003854.1">
    <property type="protein sequence ID" value="ENSZALP00000002213.1"/>
    <property type="gene ID" value="ENSZALG00000002479.1"/>
</dbReference>
<dbReference type="GO" id="GO:0006508">
    <property type="term" value="P:proteolysis"/>
    <property type="evidence" value="ECO:0007669"/>
    <property type="project" value="UniProtKB-KW"/>
</dbReference>
<keyword evidence="2" id="KW-0645">Protease</keyword>
<gene>
    <name evidence="10" type="primary">BRCC3</name>
</gene>
<keyword evidence="6" id="KW-0862">Zinc</keyword>
<dbReference type="SUPFAM" id="SSF102712">
    <property type="entry name" value="JAB1/MPN domain"/>
    <property type="match status" value="1"/>
</dbReference>
<dbReference type="GO" id="GO:0006281">
    <property type="term" value="P:DNA repair"/>
    <property type="evidence" value="ECO:0007669"/>
    <property type="project" value="InterPro"/>
</dbReference>
<keyword evidence="8" id="KW-0175">Coiled coil</keyword>
<proteinExistence type="inferred from homology"/>
<dbReference type="CDD" id="cd08068">
    <property type="entry name" value="MPN_BRCC36"/>
    <property type="match status" value="1"/>
</dbReference>
<name>A0A8D2M2M4_ZONAL</name>
<dbReference type="InterPro" id="IPR000555">
    <property type="entry name" value="JAMM/MPN+_dom"/>
</dbReference>